<evidence type="ECO:0000313" key="4">
    <source>
        <dbReference type="Proteomes" id="UP000694865"/>
    </source>
</evidence>
<accession>A0ABM0LZ33</accession>
<dbReference type="InterPro" id="IPR023780">
    <property type="entry name" value="Chromo_domain"/>
</dbReference>
<feature type="domain" description="Integrase catalytic" evidence="3">
    <location>
        <begin position="18"/>
        <end position="178"/>
    </location>
</feature>
<dbReference type="CDD" id="cd00024">
    <property type="entry name" value="CD_CSD"/>
    <property type="match status" value="1"/>
</dbReference>
<dbReference type="InterPro" id="IPR050951">
    <property type="entry name" value="Retrovirus_Pol_polyprotein"/>
</dbReference>
<dbReference type="SUPFAM" id="SSF53098">
    <property type="entry name" value="Ribonuclease H-like"/>
    <property type="match status" value="1"/>
</dbReference>
<dbReference type="PROSITE" id="PS50013">
    <property type="entry name" value="CHROMO_2"/>
    <property type="match status" value="1"/>
</dbReference>
<dbReference type="Pfam" id="PF00385">
    <property type="entry name" value="Chromo"/>
    <property type="match status" value="1"/>
</dbReference>
<sequence>MGYARTYGLLRDKYFWEKMHKHAYNYRVCADLMGPYPTSADGMKYILLIIDSFSKFPIAYPLPDSKAKTIAYKLVDLFCMVGVITEIHTDCASNLWADVIFHVCRIFNVNKRPSCAVRPRGQGITERQVQTILTSLSRQFHSHPTMWDKFLPFSLLSYRITSHESTGLAPSQILLKFKYMRSTYEELTAEEPPNLTNNCHPDSPVASSSEPPNLTNNFHPDSPVASSSGQVSETDSSETVVSSETKQYQIEKIVKSKLDRGKMQYLVKWLNFANSHNQYVNYKDLNETAHKSM</sequence>
<dbReference type="InterPro" id="IPR036397">
    <property type="entry name" value="RNaseH_sf"/>
</dbReference>
<dbReference type="Gene3D" id="2.40.50.40">
    <property type="match status" value="1"/>
</dbReference>
<feature type="domain" description="Chromo" evidence="2">
    <location>
        <begin position="248"/>
        <end position="293"/>
    </location>
</feature>
<dbReference type="PROSITE" id="PS50994">
    <property type="entry name" value="INTEGRASE"/>
    <property type="match status" value="1"/>
</dbReference>
<gene>
    <name evidence="5" type="primary">LOC102805750</name>
</gene>
<feature type="compositionally biased region" description="Low complexity" evidence="1">
    <location>
        <begin position="231"/>
        <end position="243"/>
    </location>
</feature>
<feature type="region of interest" description="Disordered" evidence="1">
    <location>
        <begin position="189"/>
        <end position="243"/>
    </location>
</feature>
<organism evidence="4 5">
    <name type="scientific">Saccoglossus kowalevskii</name>
    <name type="common">Acorn worm</name>
    <dbReference type="NCBI Taxonomy" id="10224"/>
    <lineage>
        <taxon>Eukaryota</taxon>
        <taxon>Metazoa</taxon>
        <taxon>Hemichordata</taxon>
        <taxon>Enteropneusta</taxon>
        <taxon>Harrimaniidae</taxon>
        <taxon>Saccoglossus</taxon>
    </lineage>
</organism>
<dbReference type="InterPro" id="IPR016197">
    <property type="entry name" value="Chromo-like_dom_sf"/>
</dbReference>
<dbReference type="Proteomes" id="UP000694865">
    <property type="component" value="Unplaced"/>
</dbReference>
<dbReference type="Gene3D" id="3.30.420.10">
    <property type="entry name" value="Ribonuclease H-like superfamily/Ribonuclease H"/>
    <property type="match status" value="1"/>
</dbReference>
<dbReference type="PANTHER" id="PTHR37984:SF5">
    <property type="entry name" value="PROTEIN NYNRIN-LIKE"/>
    <property type="match status" value="1"/>
</dbReference>
<name>A0ABM0LZ33_SACKO</name>
<dbReference type="InterPro" id="IPR000953">
    <property type="entry name" value="Chromo/chromo_shadow_dom"/>
</dbReference>
<dbReference type="PANTHER" id="PTHR37984">
    <property type="entry name" value="PROTEIN CBG26694"/>
    <property type="match status" value="1"/>
</dbReference>
<dbReference type="InterPro" id="IPR012337">
    <property type="entry name" value="RNaseH-like_sf"/>
</dbReference>
<dbReference type="RefSeq" id="XP_006813024.1">
    <property type="nucleotide sequence ID" value="XM_006812961.1"/>
</dbReference>
<feature type="compositionally biased region" description="Polar residues" evidence="1">
    <location>
        <begin position="194"/>
        <end position="230"/>
    </location>
</feature>
<evidence type="ECO:0000259" key="2">
    <source>
        <dbReference type="PROSITE" id="PS50013"/>
    </source>
</evidence>
<evidence type="ECO:0000259" key="3">
    <source>
        <dbReference type="PROSITE" id="PS50994"/>
    </source>
</evidence>
<dbReference type="GeneID" id="102805750"/>
<dbReference type="InterPro" id="IPR001584">
    <property type="entry name" value="Integrase_cat-core"/>
</dbReference>
<proteinExistence type="predicted"/>
<reference evidence="5" key="1">
    <citation type="submission" date="2025-08" db="UniProtKB">
        <authorList>
            <consortium name="RefSeq"/>
        </authorList>
    </citation>
    <scope>IDENTIFICATION</scope>
    <source>
        <tissue evidence="5">Testes</tissue>
    </source>
</reference>
<protein>
    <submittedName>
        <fullName evidence="5">Uncharacterized protein LOC102805750</fullName>
    </submittedName>
</protein>
<evidence type="ECO:0000256" key="1">
    <source>
        <dbReference type="SAM" id="MobiDB-lite"/>
    </source>
</evidence>
<keyword evidence="4" id="KW-1185">Reference proteome</keyword>
<evidence type="ECO:0000313" key="5">
    <source>
        <dbReference type="RefSeq" id="XP_006813024.1"/>
    </source>
</evidence>
<dbReference type="SUPFAM" id="SSF54160">
    <property type="entry name" value="Chromo domain-like"/>
    <property type="match status" value="1"/>
</dbReference>